<proteinExistence type="predicted"/>
<sequence>MEDPQAIMHIIGEEEEEEECGGDEFYEKIEAPKFVDLTAVEHYRLEHDDRFWFCLYVGQFEVQRLTAQPR</sequence>
<accession>A0A2N9FE08</accession>
<organism evidence="1">
    <name type="scientific">Fagus sylvatica</name>
    <name type="common">Beechnut</name>
    <dbReference type="NCBI Taxonomy" id="28930"/>
    <lineage>
        <taxon>Eukaryota</taxon>
        <taxon>Viridiplantae</taxon>
        <taxon>Streptophyta</taxon>
        <taxon>Embryophyta</taxon>
        <taxon>Tracheophyta</taxon>
        <taxon>Spermatophyta</taxon>
        <taxon>Magnoliopsida</taxon>
        <taxon>eudicotyledons</taxon>
        <taxon>Gunneridae</taxon>
        <taxon>Pentapetalae</taxon>
        <taxon>rosids</taxon>
        <taxon>fabids</taxon>
        <taxon>Fagales</taxon>
        <taxon>Fagaceae</taxon>
        <taxon>Fagus</taxon>
    </lineage>
</organism>
<gene>
    <name evidence="1" type="ORF">FSB_LOCUS13315</name>
</gene>
<dbReference type="AlphaFoldDB" id="A0A2N9FE08"/>
<dbReference type="PANTHER" id="PTHR37241:SF1">
    <property type="entry name" value="NEUROFILAMENT HEAVY PROTEIN"/>
    <property type="match status" value="1"/>
</dbReference>
<dbReference type="EMBL" id="OIVN01000779">
    <property type="protein sequence ID" value="SPC85433.1"/>
    <property type="molecule type" value="Genomic_DNA"/>
</dbReference>
<name>A0A2N9FE08_FAGSY</name>
<reference evidence="1" key="1">
    <citation type="submission" date="2018-02" db="EMBL/GenBank/DDBJ databases">
        <authorList>
            <person name="Cohen D.B."/>
            <person name="Kent A.D."/>
        </authorList>
    </citation>
    <scope>NUCLEOTIDE SEQUENCE</scope>
</reference>
<evidence type="ECO:0000313" key="1">
    <source>
        <dbReference type="EMBL" id="SPC85433.1"/>
    </source>
</evidence>
<dbReference type="PANTHER" id="PTHR37241">
    <property type="entry name" value="NEUROFILAMENT HEAVY PROTEIN"/>
    <property type="match status" value="1"/>
</dbReference>
<protein>
    <submittedName>
        <fullName evidence="1">Uncharacterized protein</fullName>
    </submittedName>
</protein>